<dbReference type="AlphaFoldDB" id="A0A8J8NWV6"/>
<evidence type="ECO:0000313" key="1">
    <source>
        <dbReference type="EMBL" id="TNV83082.1"/>
    </source>
</evidence>
<protein>
    <submittedName>
        <fullName evidence="1">Uncharacterized protein</fullName>
    </submittedName>
</protein>
<proteinExistence type="predicted"/>
<accession>A0A8J8NWV6</accession>
<gene>
    <name evidence="1" type="ORF">FGO68_gene15613</name>
</gene>
<sequence length="86" mass="9921">MNAMTAENPLVSHVPLNPHLMNLFEPGIHQQIQQLQIAMALQGMLNGLLMSMSWWEGSYHYLQISQEIVYQSIVKRPVIIRGQENY</sequence>
<evidence type="ECO:0000313" key="2">
    <source>
        <dbReference type="Proteomes" id="UP000785679"/>
    </source>
</evidence>
<reference evidence="1" key="1">
    <citation type="submission" date="2019-06" db="EMBL/GenBank/DDBJ databases">
        <authorList>
            <person name="Zheng W."/>
        </authorList>
    </citation>
    <scope>NUCLEOTIDE SEQUENCE</scope>
    <source>
        <strain evidence="1">QDHG01</strain>
    </source>
</reference>
<dbReference type="Proteomes" id="UP000785679">
    <property type="component" value="Unassembled WGS sequence"/>
</dbReference>
<dbReference type="EMBL" id="RRYP01004190">
    <property type="protein sequence ID" value="TNV83082.1"/>
    <property type="molecule type" value="Genomic_DNA"/>
</dbReference>
<keyword evidence="2" id="KW-1185">Reference proteome</keyword>
<organism evidence="1 2">
    <name type="scientific">Halteria grandinella</name>
    <dbReference type="NCBI Taxonomy" id="5974"/>
    <lineage>
        <taxon>Eukaryota</taxon>
        <taxon>Sar</taxon>
        <taxon>Alveolata</taxon>
        <taxon>Ciliophora</taxon>
        <taxon>Intramacronucleata</taxon>
        <taxon>Spirotrichea</taxon>
        <taxon>Stichotrichia</taxon>
        <taxon>Sporadotrichida</taxon>
        <taxon>Halteriidae</taxon>
        <taxon>Halteria</taxon>
    </lineage>
</organism>
<comment type="caution">
    <text evidence="1">The sequence shown here is derived from an EMBL/GenBank/DDBJ whole genome shotgun (WGS) entry which is preliminary data.</text>
</comment>
<name>A0A8J8NWV6_HALGN</name>